<comment type="caution">
    <text evidence="1">The sequence shown here is derived from an EMBL/GenBank/DDBJ whole genome shotgun (WGS) entry which is preliminary data.</text>
</comment>
<name>A0A9D4AIC9_9ROSI</name>
<gene>
    <name evidence="1" type="ORF">J1N35_000123</name>
</gene>
<sequence>MGEPYERVGFWARPFDPYDQGQFGSCRLHGRVGLYGRLTRACEPSFTDLFAKVTRVTRDDCEPTLGSFMLYNR</sequence>
<dbReference type="Proteomes" id="UP000828251">
    <property type="component" value="Unassembled WGS sequence"/>
</dbReference>
<keyword evidence="2" id="KW-1185">Reference proteome</keyword>
<organism evidence="1 2">
    <name type="scientific">Gossypium stocksii</name>
    <dbReference type="NCBI Taxonomy" id="47602"/>
    <lineage>
        <taxon>Eukaryota</taxon>
        <taxon>Viridiplantae</taxon>
        <taxon>Streptophyta</taxon>
        <taxon>Embryophyta</taxon>
        <taxon>Tracheophyta</taxon>
        <taxon>Spermatophyta</taxon>
        <taxon>Magnoliopsida</taxon>
        <taxon>eudicotyledons</taxon>
        <taxon>Gunneridae</taxon>
        <taxon>Pentapetalae</taxon>
        <taxon>rosids</taxon>
        <taxon>malvids</taxon>
        <taxon>Malvales</taxon>
        <taxon>Malvaceae</taxon>
        <taxon>Malvoideae</taxon>
        <taxon>Gossypium</taxon>
    </lineage>
</organism>
<protein>
    <submittedName>
        <fullName evidence="1">Uncharacterized protein</fullName>
    </submittedName>
</protein>
<accession>A0A9D4AIC9</accession>
<evidence type="ECO:0000313" key="2">
    <source>
        <dbReference type="Proteomes" id="UP000828251"/>
    </source>
</evidence>
<dbReference type="EMBL" id="JAIQCV010000001">
    <property type="protein sequence ID" value="KAH1128745.1"/>
    <property type="molecule type" value="Genomic_DNA"/>
</dbReference>
<reference evidence="1 2" key="1">
    <citation type="journal article" date="2021" name="Plant Biotechnol. J.">
        <title>Multi-omics assisted identification of the key and species-specific regulatory components of drought-tolerant mechanisms in Gossypium stocksii.</title>
        <authorList>
            <person name="Yu D."/>
            <person name="Ke L."/>
            <person name="Zhang D."/>
            <person name="Wu Y."/>
            <person name="Sun Y."/>
            <person name="Mei J."/>
            <person name="Sun J."/>
            <person name="Sun Y."/>
        </authorList>
    </citation>
    <scope>NUCLEOTIDE SEQUENCE [LARGE SCALE GENOMIC DNA]</scope>
    <source>
        <strain evidence="2">cv. E1</strain>
        <tissue evidence="1">Leaf</tissue>
    </source>
</reference>
<proteinExistence type="predicted"/>
<evidence type="ECO:0000313" key="1">
    <source>
        <dbReference type="EMBL" id="KAH1128745.1"/>
    </source>
</evidence>
<dbReference type="AlphaFoldDB" id="A0A9D4AIC9"/>